<dbReference type="Proteomes" id="UP000510621">
    <property type="component" value="Chromosome"/>
</dbReference>
<evidence type="ECO:0008006" key="3">
    <source>
        <dbReference type="Google" id="ProtNLM"/>
    </source>
</evidence>
<keyword evidence="2" id="KW-1185">Reference proteome</keyword>
<sequence length="337" mass="36285">MPVTILANADSIPTGADGDNVIRCWETRAGKRETPSLAGLLHTILNGAFRAVVIQFNFAFFGVQPLQAMIQTLRERGVVVYLFFHATQDVIQDGRLVSTVRGLGGALADCTRLLAHGTADVNRLKRFGRVGNVTLIPHGVMYAPDILARHQPDPAVFRIASYGFLLPDKGVPELISAFALLQQRLLALAAAGKPCPKVRLELFNALYPGSVSEQERTKCVTLIEYSGYADSIGLHTAYQENEQSLAALAACDLVVFPYQKSRESSSAAVRMGLAAGRPVACTPMNVFGDVADIVHFLPGVSPQAMAEGLLELVMGLPDWRQPGGVTSNGCRRMPGSR</sequence>
<organism evidence="1 2">
    <name type="scientific">Candidatus Thiothrix singaporensis</name>
    <dbReference type="NCBI Taxonomy" id="2799669"/>
    <lineage>
        <taxon>Bacteria</taxon>
        <taxon>Pseudomonadati</taxon>
        <taxon>Pseudomonadota</taxon>
        <taxon>Gammaproteobacteria</taxon>
        <taxon>Thiotrichales</taxon>
        <taxon>Thiotrichaceae</taxon>
        <taxon>Thiothrix</taxon>
    </lineage>
</organism>
<dbReference type="EMBL" id="CP059265">
    <property type="protein sequence ID" value="QLQ30636.1"/>
    <property type="molecule type" value="Genomic_DNA"/>
</dbReference>
<accession>A0A7L6ANF2</accession>
<reference evidence="1" key="1">
    <citation type="submission" date="2020-06" db="EMBL/GenBank/DDBJ databases">
        <title>Analysis procedures for assessing recovery of high quality, complete, closed genomes from Nanopore long read metagenome sequencing.</title>
        <authorList>
            <person name="Bessarab I."/>
            <person name="Arumugam K."/>
            <person name="Haryono M."/>
            <person name="Liu X."/>
            <person name="Roy S."/>
            <person name="Zuniga-Montanez R.E."/>
            <person name="Qiu G."/>
            <person name="Drautz-Moses D.I."/>
            <person name="Law Y.Y."/>
            <person name="Wuertz S."/>
            <person name="Lauro F.M."/>
            <person name="Huson D.H."/>
            <person name="Williams R.B."/>
        </authorList>
    </citation>
    <scope>NUCLEOTIDE SEQUENCE [LARGE SCALE GENOMIC DNA]</scope>
    <source>
        <strain evidence="1">SSD2</strain>
    </source>
</reference>
<protein>
    <recommendedName>
        <fullName evidence="3">Glycosyltransferase</fullName>
    </recommendedName>
</protein>
<name>A0A7L6ANF2_9GAMM</name>
<gene>
    <name evidence="1" type="ORF">HZT40_02315</name>
</gene>
<dbReference type="SUPFAM" id="SSF53756">
    <property type="entry name" value="UDP-Glycosyltransferase/glycogen phosphorylase"/>
    <property type="match status" value="1"/>
</dbReference>
<evidence type="ECO:0000313" key="2">
    <source>
        <dbReference type="Proteomes" id="UP000510621"/>
    </source>
</evidence>
<dbReference type="AlphaFoldDB" id="A0A7L6ANF2"/>
<proteinExistence type="predicted"/>
<evidence type="ECO:0000313" key="1">
    <source>
        <dbReference type="EMBL" id="QLQ30636.1"/>
    </source>
</evidence>
<dbReference type="KEGG" id="this:HZT40_02315"/>
<dbReference type="Gene3D" id="3.40.50.2000">
    <property type="entry name" value="Glycogen Phosphorylase B"/>
    <property type="match status" value="1"/>
</dbReference>